<dbReference type="InParanoid" id="A0A136J2B5"/>
<dbReference type="PANTHER" id="PTHR16487">
    <property type="entry name" value="PPP4R2-RELATED PROTEIN"/>
    <property type="match status" value="1"/>
</dbReference>
<evidence type="ECO:0008006" key="5">
    <source>
        <dbReference type="Google" id="ProtNLM"/>
    </source>
</evidence>
<feature type="compositionally biased region" description="Low complexity" evidence="2">
    <location>
        <begin position="245"/>
        <end position="279"/>
    </location>
</feature>
<dbReference type="InterPro" id="IPR015267">
    <property type="entry name" value="PPP4R2"/>
</dbReference>
<evidence type="ECO:0000313" key="4">
    <source>
        <dbReference type="Proteomes" id="UP000070501"/>
    </source>
</evidence>
<sequence length="628" mass="64711">MMETDDNDVLTAVAASGTMDYSLWPALMPRIVSRIEQIARNEFPMPQVTAPLPYPPEPWTFPEDTIPPMPPTPPRPTTPHSGREANKENSPERPSRGDYCLEHPPGPAVDPVHGELMSTRYADWPQALAIKIAYITHTLETYFTTYPPHTIQRLAELLLEPKRHYKSLPAFLHAIDRVVHVTSGLNVYPLPPAVQENFSGTLLSNGVSTEAAPAAAFSAAPSPFATPGSDEALGGALLTPIPWLTQPTAASPPAGASATATPDAVGEQQSAASSSTSPTDLEGQVRTESTETIEGPNGMGSVETVSVSVNGVPSMGARGVGVTQGELLRQEQKAGVVPVSQLVPGHHARHQGAMLMQQRLSASAGAGMPGSSASSDTLEGADGQQRDTAADDEMADESDKTSSGAMASVSALDDEKPHARGPEEIGLEDTGLQHDTSGGAGSGHLTAITTSGATGSSLNMHGIDIEAAVGRRAAGPASSTNDGDGDHDMDKATIGKGPEGSDNDEDVAAAGGTAGDTSEGGDQMEVDNEDGRAHTPAASSTGTLGRSREGTPSKREADSSGEAVGDDDVASKKPKTDLVTSETEQAGVADDAKTATAKTTASPDSTAEKQDEGEAAALGSTASRTDDD</sequence>
<feature type="region of interest" description="Disordered" evidence="2">
    <location>
        <begin position="54"/>
        <end position="107"/>
    </location>
</feature>
<feature type="compositionally biased region" description="Low complexity" evidence="2">
    <location>
        <begin position="594"/>
        <end position="605"/>
    </location>
</feature>
<dbReference type="GO" id="GO:0005737">
    <property type="term" value="C:cytoplasm"/>
    <property type="evidence" value="ECO:0007669"/>
    <property type="project" value="TreeGrafter"/>
</dbReference>
<feature type="region of interest" description="Disordered" evidence="2">
    <location>
        <begin position="244"/>
        <end position="304"/>
    </location>
</feature>
<dbReference type="GO" id="GO:0019888">
    <property type="term" value="F:protein phosphatase regulator activity"/>
    <property type="evidence" value="ECO:0007669"/>
    <property type="project" value="InterPro"/>
</dbReference>
<comment type="similarity">
    <text evidence="1">Belongs to the PPP4R2 family.</text>
</comment>
<dbReference type="Proteomes" id="UP000070501">
    <property type="component" value="Unassembled WGS sequence"/>
</dbReference>
<protein>
    <recommendedName>
        <fullName evidence="5">PPP4R2-domain-containing protein</fullName>
    </recommendedName>
</protein>
<accession>A0A136J2B5</accession>
<feature type="compositionally biased region" description="Basic and acidic residues" evidence="2">
    <location>
        <begin position="413"/>
        <end position="423"/>
    </location>
</feature>
<feature type="compositionally biased region" description="Low complexity" evidence="2">
    <location>
        <begin position="508"/>
        <end position="521"/>
    </location>
</feature>
<feature type="compositionally biased region" description="Pro residues" evidence="2">
    <location>
        <begin position="54"/>
        <end position="77"/>
    </location>
</feature>
<organism evidence="3 4">
    <name type="scientific">Microdochium bolleyi</name>
    <dbReference type="NCBI Taxonomy" id="196109"/>
    <lineage>
        <taxon>Eukaryota</taxon>
        <taxon>Fungi</taxon>
        <taxon>Dikarya</taxon>
        <taxon>Ascomycota</taxon>
        <taxon>Pezizomycotina</taxon>
        <taxon>Sordariomycetes</taxon>
        <taxon>Xylariomycetidae</taxon>
        <taxon>Xylariales</taxon>
        <taxon>Microdochiaceae</taxon>
        <taxon>Microdochium</taxon>
    </lineage>
</organism>
<dbReference type="GO" id="GO:0030289">
    <property type="term" value="C:protein phosphatase 4 complex"/>
    <property type="evidence" value="ECO:0007669"/>
    <property type="project" value="InterPro"/>
</dbReference>
<dbReference type="AlphaFoldDB" id="A0A136J2B5"/>
<proteinExistence type="inferred from homology"/>
<dbReference type="Pfam" id="PF09184">
    <property type="entry name" value="PPP4R2"/>
    <property type="match status" value="1"/>
</dbReference>
<evidence type="ECO:0000256" key="1">
    <source>
        <dbReference type="ARBA" id="ARBA00009207"/>
    </source>
</evidence>
<dbReference type="PANTHER" id="PTHR16487:SF0">
    <property type="entry name" value="PROTEIN PHOSPHATASE 4 REGULATORY SUBUNIT 2-RELATED"/>
    <property type="match status" value="1"/>
</dbReference>
<keyword evidence="4" id="KW-1185">Reference proteome</keyword>
<dbReference type="EMBL" id="KQ964250">
    <property type="protein sequence ID" value="KXJ91307.1"/>
    <property type="molecule type" value="Genomic_DNA"/>
</dbReference>
<dbReference type="STRING" id="196109.A0A136J2B5"/>
<evidence type="ECO:0000256" key="2">
    <source>
        <dbReference type="SAM" id="MobiDB-lite"/>
    </source>
</evidence>
<name>A0A136J2B5_9PEZI</name>
<reference evidence="4" key="1">
    <citation type="submission" date="2016-02" db="EMBL/GenBank/DDBJ databases">
        <title>Draft genome sequence of Microdochium bolleyi, a fungal endophyte of beachgrass.</title>
        <authorList>
            <consortium name="DOE Joint Genome Institute"/>
            <person name="David A.S."/>
            <person name="May G."/>
            <person name="Haridas S."/>
            <person name="Lim J."/>
            <person name="Wang M."/>
            <person name="Labutti K."/>
            <person name="Lipzen A."/>
            <person name="Barry K."/>
            <person name="Grigoriev I.V."/>
        </authorList>
    </citation>
    <scope>NUCLEOTIDE SEQUENCE [LARGE SCALE GENOMIC DNA]</scope>
    <source>
        <strain evidence="4">J235TASD1</strain>
    </source>
</reference>
<dbReference type="GO" id="GO:0005634">
    <property type="term" value="C:nucleus"/>
    <property type="evidence" value="ECO:0007669"/>
    <property type="project" value="TreeGrafter"/>
</dbReference>
<feature type="compositionally biased region" description="Basic and acidic residues" evidence="2">
    <location>
        <begin position="484"/>
        <end position="493"/>
    </location>
</feature>
<gene>
    <name evidence="3" type="ORF">Micbo1qcDRAFT_162960</name>
</gene>
<feature type="compositionally biased region" description="Basic and acidic residues" evidence="2">
    <location>
        <begin position="546"/>
        <end position="558"/>
    </location>
</feature>
<feature type="compositionally biased region" description="Low complexity" evidence="2">
    <location>
        <begin position="446"/>
        <end position="457"/>
    </location>
</feature>
<evidence type="ECO:0000313" key="3">
    <source>
        <dbReference type="EMBL" id="KXJ91307.1"/>
    </source>
</evidence>
<feature type="compositionally biased region" description="Low complexity" evidence="2">
    <location>
        <begin position="361"/>
        <end position="375"/>
    </location>
</feature>
<feature type="region of interest" description="Disordered" evidence="2">
    <location>
        <begin position="361"/>
        <end position="628"/>
    </location>
</feature>
<dbReference type="OrthoDB" id="341898at2759"/>
<feature type="compositionally biased region" description="Basic and acidic residues" evidence="2">
    <location>
        <begin position="81"/>
        <end position="101"/>
    </location>
</feature>